<keyword evidence="3" id="KW-1185">Reference proteome</keyword>
<name>A0AAV6TGH3_9ARAC</name>
<protein>
    <submittedName>
        <fullName evidence="2">Uncharacterized protein</fullName>
    </submittedName>
</protein>
<comment type="caution">
    <text evidence="2">The sequence shown here is derived from an EMBL/GenBank/DDBJ whole genome shotgun (WGS) entry which is preliminary data.</text>
</comment>
<evidence type="ECO:0000313" key="3">
    <source>
        <dbReference type="Proteomes" id="UP000827092"/>
    </source>
</evidence>
<proteinExistence type="predicted"/>
<feature type="region of interest" description="Disordered" evidence="1">
    <location>
        <begin position="1"/>
        <end position="73"/>
    </location>
</feature>
<dbReference type="AlphaFoldDB" id="A0AAV6TGH3"/>
<dbReference type="EMBL" id="JAFNEN010005174">
    <property type="protein sequence ID" value="KAG8170585.1"/>
    <property type="molecule type" value="Genomic_DNA"/>
</dbReference>
<dbReference type="Proteomes" id="UP000827092">
    <property type="component" value="Unassembled WGS sequence"/>
</dbReference>
<reference evidence="2 3" key="1">
    <citation type="journal article" date="2022" name="Nat. Ecol. Evol.">
        <title>A masculinizing supergene underlies an exaggerated male reproductive morph in a spider.</title>
        <authorList>
            <person name="Hendrickx F."/>
            <person name="De Corte Z."/>
            <person name="Sonet G."/>
            <person name="Van Belleghem S.M."/>
            <person name="Kostlbacher S."/>
            <person name="Vangestel C."/>
        </authorList>
    </citation>
    <scope>NUCLEOTIDE SEQUENCE [LARGE SCALE GENOMIC DNA]</scope>
    <source>
        <strain evidence="2">W744_W776</strain>
    </source>
</reference>
<accession>A0AAV6TGH3</accession>
<evidence type="ECO:0000313" key="2">
    <source>
        <dbReference type="EMBL" id="KAG8170585.1"/>
    </source>
</evidence>
<gene>
    <name evidence="2" type="ORF">JTE90_021774</name>
</gene>
<organism evidence="2 3">
    <name type="scientific">Oedothorax gibbosus</name>
    <dbReference type="NCBI Taxonomy" id="931172"/>
    <lineage>
        <taxon>Eukaryota</taxon>
        <taxon>Metazoa</taxon>
        <taxon>Ecdysozoa</taxon>
        <taxon>Arthropoda</taxon>
        <taxon>Chelicerata</taxon>
        <taxon>Arachnida</taxon>
        <taxon>Araneae</taxon>
        <taxon>Araneomorphae</taxon>
        <taxon>Entelegynae</taxon>
        <taxon>Araneoidea</taxon>
        <taxon>Linyphiidae</taxon>
        <taxon>Erigoninae</taxon>
        <taxon>Oedothorax</taxon>
    </lineage>
</organism>
<sequence>MTTMKKNNNKTDRTTQKTTRPTKPPRPLLPGRDPPQDQGRPLSQGQVLAPVQIRRQQCPKSGMDRGPDPPLPLVRRGLKGNQALVDRHRLPDPDLGTGEIYRSAIVGGMER</sequence>
<evidence type="ECO:0000256" key="1">
    <source>
        <dbReference type="SAM" id="MobiDB-lite"/>
    </source>
</evidence>